<feature type="region of interest" description="Disordered" evidence="1">
    <location>
        <begin position="48"/>
        <end position="72"/>
    </location>
</feature>
<evidence type="ECO:0000313" key="2">
    <source>
        <dbReference type="EMBL" id="KLN62658.1"/>
    </source>
</evidence>
<sequence length="193" mass="20900">MKNIKFLGLIVLSLIVAGCSDGLKEQIGLGKRAPDEFKVVSRAPLSLPPDYNLAPPRPGALRPQEGSAQGQAKRAVFNLDGTAGPQKNSALEQAGRSDGEMALLESAGADEAPDDIRLLIDRETRQLNSESERVVDTLIFWKDQPRPNSVVDPVKEAKRIQENAALGTRGKGETESITIEREAPLEGVFDNIF</sequence>
<dbReference type="InterPro" id="IPR021395">
    <property type="entry name" value="DUF3035"/>
</dbReference>
<proteinExistence type="predicted"/>
<organism evidence="2 3">
    <name type="scientific">Kiloniella spongiae</name>
    <dbReference type="NCBI Taxonomy" id="1489064"/>
    <lineage>
        <taxon>Bacteria</taxon>
        <taxon>Pseudomonadati</taxon>
        <taxon>Pseudomonadota</taxon>
        <taxon>Alphaproteobacteria</taxon>
        <taxon>Rhodospirillales</taxon>
        <taxon>Kiloniellaceae</taxon>
        <taxon>Kiloniella</taxon>
    </lineage>
</organism>
<keyword evidence="3" id="KW-1185">Reference proteome</keyword>
<dbReference type="Pfam" id="PF11233">
    <property type="entry name" value="DUF3035"/>
    <property type="match status" value="1"/>
</dbReference>
<dbReference type="STRING" id="1489064.WH96_02195"/>
<dbReference type="AlphaFoldDB" id="A0A0H2MJP2"/>
<dbReference type="Proteomes" id="UP000035444">
    <property type="component" value="Unassembled WGS sequence"/>
</dbReference>
<dbReference type="RefSeq" id="WP_047762799.1">
    <property type="nucleotide sequence ID" value="NZ_LAQL01000002.1"/>
</dbReference>
<dbReference type="PATRIC" id="fig|1489064.4.peg.1366"/>
<reference evidence="2 3" key="1">
    <citation type="submission" date="2015-03" db="EMBL/GenBank/DDBJ databases">
        <title>Genome Sequence of Kiloniella spongiae MEBiC09566, isolated from a marine sponge.</title>
        <authorList>
            <person name="Shao Z."/>
            <person name="Wang L."/>
            <person name="Li X."/>
        </authorList>
    </citation>
    <scope>NUCLEOTIDE SEQUENCE [LARGE SCALE GENOMIC DNA]</scope>
    <source>
        <strain evidence="2 3">MEBiC09566</strain>
    </source>
</reference>
<dbReference type="OrthoDB" id="8478256at2"/>
<comment type="caution">
    <text evidence="2">The sequence shown here is derived from an EMBL/GenBank/DDBJ whole genome shotgun (WGS) entry which is preliminary data.</text>
</comment>
<gene>
    <name evidence="2" type="ORF">WH96_02195</name>
</gene>
<evidence type="ECO:0008006" key="4">
    <source>
        <dbReference type="Google" id="ProtNLM"/>
    </source>
</evidence>
<accession>A0A0H2MJP2</accession>
<evidence type="ECO:0000313" key="3">
    <source>
        <dbReference type="Proteomes" id="UP000035444"/>
    </source>
</evidence>
<protein>
    <recommendedName>
        <fullName evidence="4">Beta-barrel assembly machine subunit BamF</fullName>
    </recommendedName>
</protein>
<dbReference type="PROSITE" id="PS51257">
    <property type="entry name" value="PROKAR_LIPOPROTEIN"/>
    <property type="match status" value="1"/>
</dbReference>
<dbReference type="EMBL" id="LAQL01000002">
    <property type="protein sequence ID" value="KLN62658.1"/>
    <property type="molecule type" value="Genomic_DNA"/>
</dbReference>
<name>A0A0H2MJP2_9PROT</name>
<evidence type="ECO:0000256" key="1">
    <source>
        <dbReference type="SAM" id="MobiDB-lite"/>
    </source>
</evidence>